<dbReference type="InterPro" id="IPR029044">
    <property type="entry name" value="Nucleotide-diphossugar_trans"/>
</dbReference>
<name>A0ABM8TIN1_9BURK</name>
<dbReference type="SUPFAM" id="SSF53448">
    <property type="entry name" value="Nucleotide-diphospho-sugar transferases"/>
    <property type="match status" value="1"/>
</dbReference>
<dbReference type="Pfam" id="PF00535">
    <property type="entry name" value="Glycos_transf_2"/>
    <property type="match status" value="1"/>
</dbReference>
<dbReference type="PANTHER" id="PTHR43685">
    <property type="entry name" value="GLYCOSYLTRANSFERASE"/>
    <property type="match status" value="1"/>
</dbReference>
<dbReference type="EMBL" id="CAJPVI010000019">
    <property type="protein sequence ID" value="CAG2148889.1"/>
    <property type="molecule type" value="Genomic_DNA"/>
</dbReference>
<evidence type="ECO:0000259" key="1">
    <source>
        <dbReference type="Pfam" id="PF00535"/>
    </source>
</evidence>
<keyword evidence="3" id="KW-1185">Reference proteome</keyword>
<dbReference type="Proteomes" id="UP000672657">
    <property type="component" value="Unassembled WGS sequence"/>
</dbReference>
<gene>
    <name evidence="2" type="ORF">LMG26411_03429</name>
</gene>
<organism evidence="2 3">
    <name type="scientific">Cupriavidus numazuensis</name>
    <dbReference type="NCBI Taxonomy" id="221992"/>
    <lineage>
        <taxon>Bacteria</taxon>
        <taxon>Pseudomonadati</taxon>
        <taxon>Pseudomonadota</taxon>
        <taxon>Betaproteobacteria</taxon>
        <taxon>Burkholderiales</taxon>
        <taxon>Burkholderiaceae</taxon>
        <taxon>Cupriavidus</taxon>
    </lineage>
</organism>
<feature type="domain" description="Glycosyltransferase 2-like" evidence="1">
    <location>
        <begin position="9"/>
        <end position="108"/>
    </location>
</feature>
<dbReference type="InterPro" id="IPR001173">
    <property type="entry name" value="Glyco_trans_2-like"/>
</dbReference>
<dbReference type="InterPro" id="IPR050834">
    <property type="entry name" value="Glycosyltransf_2"/>
</dbReference>
<comment type="caution">
    <text evidence="2">The sequence shown here is derived from an EMBL/GenBank/DDBJ whole genome shotgun (WGS) entry which is preliminary data.</text>
</comment>
<dbReference type="RefSeq" id="WP_211954452.1">
    <property type="nucleotide sequence ID" value="NZ_CAJPVI010000019.1"/>
</dbReference>
<dbReference type="Gene3D" id="3.90.550.10">
    <property type="entry name" value="Spore Coat Polysaccharide Biosynthesis Protein SpsA, Chain A"/>
    <property type="match status" value="1"/>
</dbReference>
<protein>
    <recommendedName>
        <fullName evidence="1">Glycosyltransferase 2-like domain-containing protein</fullName>
    </recommendedName>
</protein>
<accession>A0ABM8TIN1</accession>
<dbReference type="PANTHER" id="PTHR43685:SF2">
    <property type="entry name" value="GLYCOSYLTRANSFERASE 2-LIKE DOMAIN-CONTAINING PROTEIN"/>
    <property type="match status" value="1"/>
</dbReference>
<sequence length="267" mass="30709">MQSPAPFLSIIIPTHKRPALLERALKSIKLQECPFPYEVIVISDAADFASDEVCFRLLGKNDMVIRRNGAPGPSQSRNLGISVSSGRYLMFLDDDDAWSPDLLVRLASLDEVRKDEFLYFDCSVVTESRTNPKFDVTAEDKIELRNNLNELVFVKNQVHMSCFAFPRRLLGNTRFDPHMRAYEDWDFQLAMFEKEMPRHIPIQGSIVFEVRDETTDRRGSSTDATNFNAVLDYLYVYRRRPAPSEIVRQQRTNLLQQVGMIVPAEVL</sequence>
<reference evidence="2 3" key="1">
    <citation type="submission" date="2021-03" db="EMBL/GenBank/DDBJ databases">
        <authorList>
            <person name="Peeters C."/>
        </authorList>
    </citation>
    <scope>NUCLEOTIDE SEQUENCE [LARGE SCALE GENOMIC DNA]</scope>
    <source>
        <strain evidence="2 3">LMG 26411</strain>
    </source>
</reference>
<proteinExistence type="predicted"/>
<evidence type="ECO:0000313" key="2">
    <source>
        <dbReference type="EMBL" id="CAG2148889.1"/>
    </source>
</evidence>
<evidence type="ECO:0000313" key="3">
    <source>
        <dbReference type="Proteomes" id="UP000672657"/>
    </source>
</evidence>
<dbReference type="CDD" id="cd00761">
    <property type="entry name" value="Glyco_tranf_GTA_type"/>
    <property type="match status" value="1"/>
</dbReference>